<accession>A0A8J3IJP6</accession>
<dbReference type="GO" id="GO:0006950">
    <property type="term" value="P:response to stress"/>
    <property type="evidence" value="ECO:0007669"/>
    <property type="project" value="TreeGrafter"/>
</dbReference>
<dbReference type="PANTHER" id="PTHR33164:SF43">
    <property type="entry name" value="HTH-TYPE TRANSCRIPTIONAL REPRESSOR YETL"/>
    <property type="match status" value="1"/>
</dbReference>
<protein>
    <submittedName>
        <fullName evidence="2">Transcriptional regulator</fullName>
    </submittedName>
</protein>
<dbReference type="InterPro" id="IPR036388">
    <property type="entry name" value="WH-like_DNA-bd_sf"/>
</dbReference>
<dbReference type="SUPFAM" id="SSF46785">
    <property type="entry name" value="Winged helix' DNA-binding domain"/>
    <property type="match status" value="1"/>
</dbReference>
<dbReference type="InterPro" id="IPR000835">
    <property type="entry name" value="HTH_MarR-typ"/>
</dbReference>
<proteinExistence type="predicted"/>
<dbReference type="Pfam" id="PF12802">
    <property type="entry name" value="MarR_2"/>
    <property type="match status" value="1"/>
</dbReference>
<dbReference type="PROSITE" id="PS50995">
    <property type="entry name" value="HTH_MARR_2"/>
    <property type="match status" value="1"/>
</dbReference>
<evidence type="ECO:0000259" key="1">
    <source>
        <dbReference type="PROSITE" id="PS50995"/>
    </source>
</evidence>
<dbReference type="PRINTS" id="PR00598">
    <property type="entry name" value="HTHMARR"/>
</dbReference>
<reference evidence="2" key="1">
    <citation type="submission" date="2020-10" db="EMBL/GenBank/DDBJ databases">
        <title>Taxonomic study of unclassified bacteria belonging to the class Ktedonobacteria.</title>
        <authorList>
            <person name="Yabe S."/>
            <person name="Wang C.M."/>
            <person name="Zheng Y."/>
            <person name="Sakai Y."/>
            <person name="Cavaletti L."/>
            <person name="Monciardini P."/>
            <person name="Donadio S."/>
        </authorList>
    </citation>
    <scope>NUCLEOTIDE SEQUENCE</scope>
    <source>
        <strain evidence="2">ID150040</strain>
    </source>
</reference>
<organism evidence="2 3">
    <name type="scientific">Reticulibacter mediterranei</name>
    <dbReference type="NCBI Taxonomy" id="2778369"/>
    <lineage>
        <taxon>Bacteria</taxon>
        <taxon>Bacillati</taxon>
        <taxon>Chloroflexota</taxon>
        <taxon>Ktedonobacteria</taxon>
        <taxon>Ktedonobacterales</taxon>
        <taxon>Reticulibacteraceae</taxon>
        <taxon>Reticulibacter</taxon>
    </lineage>
</organism>
<evidence type="ECO:0000313" key="3">
    <source>
        <dbReference type="Proteomes" id="UP000597444"/>
    </source>
</evidence>
<dbReference type="Gene3D" id="1.10.10.10">
    <property type="entry name" value="Winged helix-like DNA-binding domain superfamily/Winged helix DNA-binding domain"/>
    <property type="match status" value="1"/>
</dbReference>
<dbReference type="EMBL" id="BNJK01000001">
    <property type="protein sequence ID" value="GHO95756.1"/>
    <property type="molecule type" value="Genomic_DNA"/>
</dbReference>
<feature type="domain" description="HTH marR-type" evidence="1">
    <location>
        <begin position="28"/>
        <end position="162"/>
    </location>
</feature>
<dbReference type="InterPro" id="IPR036390">
    <property type="entry name" value="WH_DNA-bd_sf"/>
</dbReference>
<dbReference type="PANTHER" id="PTHR33164">
    <property type="entry name" value="TRANSCRIPTIONAL REGULATOR, MARR FAMILY"/>
    <property type="match status" value="1"/>
</dbReference>
<dbReference type="InterPro" id="IPR039422">
    <property type="entry name" value="MarR/SlyA-like"/>
</dbReference>
<dbReference type="SMART" id="SM00347">
    <property type="entry name" value="HTH_MARR"/>
    <property type="match status" value="1"/>
</dbReference>
<dbReference type="Proteomes" id="UP000597444">
    <property type="component" value="Unassembled WGS sequence"/>
</dbReference>
<keyword evidence="3" id="KW-1185">Reference proteome</keyword>
<gene>
    <name evidence="2" type="primary">emrR</name>
    <name evidence="2" type="ORF">KSF_058040</name>
</gene>
<dbReference type="RefSeq" id="WP_220206421.1">
    <property type="nucleotide sequence ID" value="NZ_BNJK01000001.1"/>
</dbReference>
<sequence length="170" mass="18782">MEFTLHHLPSHQAVEQVLGHYAAIQSSSIETYLLFLRVASDVFVAQQKQLAGFGLSDGKLSVLLQFLLAAPTPLSPSQLAERVGVTRATITDLVAGLVRDAWLAREVSPQDGRMALLHLTESGHRRLEQVLPSHFLRLQGLMQALDEEEKQDLARLLTKISQNLSALQNP</sequence>
<dbReference type="GO" id="GO:0003700">
    <property type="term" value="F:DNA-binding transcription factor activity"/>
    <property type="evidence" value="ECO:0007669"/>
    <property type="project" value="InterPro"/>
</dbReference>
<comment type="caution">
    <text evidence="2">The sequence shown here is derived from an EMBL/GenBank/DDBJ whole genome shotgun (WGS) entry which is preliminary data.</text>
</comment>
<dbReference type="AlphaFoldDB" id="A0A8J3IJP6"/>
<evidence type="ECO:0000313" key="2">
    <source>
        <dbReference type="EMBL" id="GHO95756.1"/>
    </source>
</evidence>
<name>A0A8J3IJP6_9CHLR</name>